<feature type="transmembrane region" description="Helical" evidence="8">
    <location>
        <begin position="102"/>
        <end position="121"/>
    </location>
</feature>
<dbReference type="PANTHER" id="PTHR11334">
    <property type="entry name" value="MAS-RELATED G-PROTEIN COUPLED RECEPTOR"/>
    <property type="match status" value="1"/>
</dbReference>
<proteinExistence type="predicted"/>
<feature type="domain" description="G-protein coupled receptors family 1 profile" evidence="9">
    <location>
        <begin position="113"/>
        <end position="329"/>
    </location>
</feature>
<dbReference type="PRINTS" id="PR02108">
    <property type="entry name" value="MRGPCRFAMILY"/>
</dbReference>
<dbReference type="AlphaFoldDB" id="A0A8B9CXC2"/>
<reference evidence="10" key="2">
    <citation type="submission" date="2025-09" db="UniProtKB">
        <authorList>
            <consortium name="Ensembl"/>
        </authorList>
    </citation>
    <scope>IDENTIFICATION</scope>
</reference>
<evidence type="ECO:0000313" key="11">
    <source>
        <dbReference type="Proteomes" id="UP000694426"/>
    </source>
</evidence>
<keyword evidence="6" id="KW-0675">Receptor</keyword>
<dbReference type="PROSITE" id="PS50262">
    <property type="entry name" value="G_PROTEIN_RECEP_F1_2"/>
    <property type="match status" value="1"/>
</dbReference>
<dbReference type="SUPFAM" id="SSF81321">
    <property type="entry name" value="Family A G protein-coupled receptor-like"/>
    <property type="match status" value="1"/>
</dbReference>
<dbReference type="PRINTS" id="PR00237">
    <property type="entry name" value="GPCRRHODOPSN"/>
</dbReference>
<dbReference type="GO" id="GO:0005886">
    <property type="term" value="C:plasma membrane"/>
    <property type="evidence" value="ECO:0007669"/>
    <property type="project" value="TreeGrafter"/>
</dbReference>
<feature type="transmembrane region" description="Helical" evidence="8">
    <location>
        <begin position="241"/>
        <end position="262"/>
    </location>
</feature>
<dbReference type="GO" id="GO:0004930">
    <property type="term" value="F:G protein-coupled receptor activity"/>
    <property type="evidence" value="ECO:0007669"/>
    <property type="project" value="UniProtKB-KW"/>
</dbReference>
<name>A0A8B9CXC2_9AVES</name>
<dbReference type="Ensembl" id="ENSABRT00000037067.1">
    <property type="protein sequence ID" value="ENSABRP00000026467.1"/>
    <property type="gene ID" value="ENSABRG00000022139.1"/>
</dbReference>
<evidence type="ECO:0000259" key="9">
    <source>
        <dbReference type="PROSITE" id="PS50262"/>
    </source>
</evidence>
<evidence type="ECO:0000256" key="5">
    <source>
        <dbReference type="ARBA" id="ARBA00023136"/>
    </source>
</evidence>
<comment type="subcellular location">
    <subcellularLocation>
        <location evidence="1">Membrane</location>
        <topology evidence="1">Multi-pass membrane protein</topology>
    </subcellularLocation>
</comment>
<dbReference type="InterPro" id="IPR026234">
    <property type="entry name" value="MRGPCRFAMILY"/>
</dbReference>
<feature type="transmembrane region" description="Helical" evidence="8">
    <location>
        <begin position="133"/>
        <end position="156"/>
    </location>
</feature>
<dbReference type="Gene3D" id="1.20.1070.10">
    <property type="entry name" value="Rhodopsin 7-helix transmembrane proteins"/>
    <property type="match status" value="1"/>
</dbReference>
<keyword evidence="5 8" id="KW-0472">Membrane</keyword>
<evidence type="ECO:0000256" key="4">
    <source>
        <dbReference type="ARBA" id="ARBA00023040"/>
    </source>
</evidence>
<dbReference type="InterPro" id="IPR000276">
    <property type="entry name" value="GPCR_Rhodpsn"/>
</dbReference>
<keyword evidence="2 8" id="KW-0812">Transmembrane</keyword>
<keyword evidence="3 8" id="KW-1133">Transmembrane helix</keyword>
<feature type="transmembrane region" description="Helical" evidence="8">
    <location>
        <begin position="313"/>
        <end position="332"/>
    </location>
</feature>
<reference evidence="10" key="1">
    <citation type="submission" date="2025-08" db="UniProtKB">
        <authorList>
            <consortium name="Ensembl"/>
        </authorList>
    </citation>
    <scope>IDENTIFICATION</scope>
</reference>
<keyword evidence="4" id="KW-0297">G-protein coupled receptor</keyword>
<organism evidence="10 11">
    <name type="scientific">Anser brachyrhynchus</name>
    <name type="common">Pink-footed goose</name>
    <dbReference type="NCBI Taxonomy" id="132585"/>
    <lineage>
        <taxon>Eukaryota</taxon>
        <taxon>Metazoa</taxon>
        <taxon>Chordata</taxon>
        <taxon>Craniata</taxon>
        <taxon>Vertebrata</taxon>
        <taxon>Euteleostomi</taxon>
        <taxon>Archelosauria</taxon>
        <taxon>Archosauria</taxon>
        <taxon>Dinosauria</taxon>
        <taxon>Saurischia</taxon>
        <taxon>Theropoda</taxon>
        <taxon>Coelurosauria</taxon>
        <taxon>Aves</taxon>
        <taxon>Neognathae</taxon>
        <taxon>Galloanserae</taxon>
        <taxon>Anseriformes</taxon>
        <taxon>Anatidae</taxon>
        <taxon>Anserinae</taxon>
        <taxon>Anser</taxon>
    </lineage>
</organism>
<protein>
    <recommendedName>
        <fullName evidence="9">G-protein coupled receptors family 1 profile domain-containing protein</fullName>
    </recommendedName>
</protein>
<dbReference type="InterPro" id="IPR017452">
    <property type="entry name" value="GPCR_Rhodpsn_7TM"/>
</dbReference>
<evidence type="ECO:0000256" key="8">
    <source>
        <dbReference type="SAM" id="Phobius"/>
    </source>
</evidence>
<dbReference type="Proteomes" id="UP000694426">
    <property type="component" value="Unplaced"/>
</dbReference>
<evidence type="ECO:0000256" key="7">
    <source>
        <dbReference type="ARBA" id="ARBA00023224"/>
    </source>
</evidence>
<dbReference type="PANTHER" id="PTHR11334:SF68">
    <property type="entry name" value="G-PROTEIN COUPLED RECEPTORS FAMILY 1 PROFILE DOMAIN-CONTAINING PROTEIN-RELATED"/>
    <property type="match status" value="1"/>
</dbReference>
<sequence length="373" mass="41733">MRRSCHRTAAGKQEVCSTSAPVKVSRLRQKRSCARGRRSGRYFAMNMLFPSTGRDSPACWSWPSGMAHDGAWQRGLMRQAASHEEDYKWTDCEADSLSEVPATLLICLCGLVGNGAVLWLLSSHIRRNPITVYVFNLAVADFTFLLSIAIALVIFYGPPSFCHRLGSWDVMAMLNIIIIFVFTTSIYLLAAFGASTSLSALSRACWPCHRSWHLPALVCALLWALSFLLTVTLYFSPVAVVIFALSYLLSVLILILSSLTLFAKVLCCSWQYPLRKLCVVVLFIVISFLFFNADFPYWLLLRLFDFSVLFFDTPLLFACVSSSINPVIYFLAGSCTKKFPISPRLACQRAFEDITEPENRSETPSEGSVEINV</sequence>
<evidence type="ECO:0000313" key="10">
    <source>
        <dbReference type="Ensembl" id="ENSABRP00000026467.1"/>
    </source>
</evidence>
<keyword evidence="7" id="KW-0807">Transducer</keyword>
<accession>A0A8B9CXC2</accession>
<keyword evidence="11" id="KW-1185">Reference proteome</keyword>
<feature type="transmembrane region" description="Helical" evidence="8">
    <location>
        <begin position="214"/>
        <end position="235"/>
    </location>
</feature>
<evidence type="ECO:0000256" key="2">
    <source>
        <dbReference type="ARBA" id="ARBA00022692"/>
    </source>
</evidence>
<feature type="transmembrane region" description="Helical" evidence="8">
    <location>
        <begin position="274"/>
        <end position="293"/>
    </location>
</feature>
<evidence type="ECO:0000256" key="3">
    <source>
        <dbReference type="ARBA" id="ARBA00022989"/>
    </source>
</evidence>
<evidence type="ECO:0000256" key="6">
    <source>
        <dbReference type="ARBA" id="ARBA00023170"/>
    </source>
</evidence>
<feature type="transmembrane region" description="Helical" evidence="8">
    <location>
        <begin position="176"/>
        <end position="202"/>
    </location>
</feature>
<dbReference type="GeneTree" id="ENSGT01030000234639"/>
<evidence type="ECO:0000256" key="1">
    <source>
        <dbReference type="ARBA" id="ARBA00004141"/>
    </source>
</evidence>